<proteinExistence type="predicted"/>
<dbReference type="RefSeq" id="WP_006699027.1">
    <property type="nucleotide sequence ID" value="NZ_AMQQ01000021.1"/>
</dbReference>
<protein>
    <recommendedName>
        <fullName evidence="4">DUF2243 domain-containing protein</fullName>
    </recommendedName>
</protein>
<feature type="transmembrane region" description="Helical" evidence="1">
    <location>
        <begin position="21"/>
        <end position="41"/>
    </location>
</feature>
<keyword evidence="3" id="KW-1185">Reference proteome</keyword>
<dbReference type="Pfam" id="PF10002">
    <property type="entry name" value="DUF2243"/>
    <property type="match status" value="1"/>
</dbReference>
<feature type="transmembrane region" description="Helical" evidence="1">
    <location>
        <begin position="61"/>
        <end position="85"/>
    </location>
</feature>
<evidence type="ECO:0000313" key="2">
    <source>
        <dbReference type="EMBL" id="EKJ95085.1"/>
    </source>
</evidence>
<evidence type="ECO:0000313" key="3">
    <source>
        <dbReference type="Proteomes" id="UP000017668"/>
    </source>
</evidence>
<keyword evidence="1" id="KW-0472">Membrane</keyword>
<organism evidence="2 3">
    <name type="scientific">Bradyrhizobium lupini HPC(L)</name>
    <dbReference type="NCBI Taxonomy" id="1229491"/>
    <lineage>
        <taxon>Bacteria</taxon>
        <taxon>Pseudomonadati</taxon>
        <taxon>Pseudomonadota</taxon>
        <taxon>Alphaproteobacteria</taxon>
        <taxon>Hyphomicrobiales</taxon>
        <taxon>Nitrobacteraceae</taxon>
        <taxon>Bradyrhizobium</taxon>
    </lineage>
</organism>
<sequence length="264" mass="29043">MTDIKAETSLRRFSGEFRWAGYMLGFGLGGFFDGIVLHQLLQWHHLLSGLEQARLDIRLLILWDGIFHALMYLIAIIGLCLLWRARNEFPAPGADRLMFANAVVGFGGWHVLDSIVSHWLLGIHRVRMDVDNPLFWDLLWFAMFGLIPLTIGWIMRRSGSKRGSGVPRSPFLLVVAALTAGPLALLPPSDQSQVAVLFSPGTSELDAFAAIAAVNGRIIASDASGQLWAVDMPADGNPLELYRHGALLVSNAALPLGCFNWTRA</sequence>
<reference evidence="2 3" key="1">
    <citation type="journal article" date="2013" name="Genome Announc.">
        <title>Genome Sequence of Rhizobium lupini HPC(L) Isolated from Saline Desert Soil, Kutch (Gujarat).</title>
        <authorList>
            <person name="Agarwal L."/>
            <person name="Purohit H.J."/>
        </authorList>
    </citation>
    <scope>NUCLEOTIDE SEQUENCE [LARGE SCALE GENOMIC DNA]</scope>
    <source>
        <strain evidence="3">HPC(L)</strain>
    </source>
</reference>
<dbReference type="Proteomes" id="UP000017668">
    <property type="component" value="Unassembled WGS sequence"/>
</dbReference>
<feature type="transmembrane region" description="Helical" evidence="1">
    <location>
        <begin position="97"/>
        <end position="121"/>
    </location>
</feature>
<dbReference type="InterPro" id="IPR018719">
    <property type="entry name" value="DUF2243_membrane"/>
</dbReference>
<keyword evidence="1" id="KW-1133">Transmembrane helix</keyword>
<dbReference type="EMBL" id="AMQQ01000021">
    <property type="protein sequence ID" value="EKJ95085.1"/>
    <property type="molecule type" value="Genomic_DNA"/>
</dbReference>
<evidence type="ECO:0000256" key="1">
    <source>
        <dbReference type="SAM" id="Phobius"/>
    </source>
</evidence>
<feature type="transmembrane region" description="Helical" evidence="1">
    <location>
        <begin position="133"/>
        <end position="154"/>
    </location>
</feature>
<gene>
    <name evidence="2" type="ORF">C241_15043</name>
</gene>
<evidence type="ECO:0008006" key="4">
    <source>
        <dbReference type="Google" id="ProtNLM"/>
    </source>
</evidence>
<comment type="caution">
    <text evidence="2">The sequence shown here is derived from an EMBL/GenBank/DDBJ whole genome shotgun (WGS) entry which is preliminary data.</text>
</comment>
<name>A0ABN0HKH5_RHILU</name>
<keyword evidence="1" id="KW-0812">Transmembrane</keyword>
<accession>A0ABN0HKH5</accession>